<dbReference type="InterPro" id="IPR011765">
    <property type="entry name" value="Pept_M16_N"/>
</dbReference>
<feature type="domain" description="Peptidase M16 N-terminal" evidence="8">
    <location>
        <begin position="46"/>
        <end position="163"/>
    </location>
</feature>
<dbReference type="GO" id="GO:0046872">
    <property type="term" value="F:metal ion binding"/>
    <property type="evidence" value="ECO:0007669"/>
    <property type="project" value="UniProtKB-KW"/>
</dbReference>
<protein>
    <submittedName>
        <fullName evidence="10">Uncharacterized protein</fullName>
    </submittedName>
</protein>
<accession>A0AAW1QF61</accession>
<keyword evidence="5" id="KW-0862">Zinc</keyword>
<evidence type="ECO:0000256" key="6">
    <source>
        <dbReference type="ARBA" id="ARBA00023049"/>
    </source>
</evidence>
<dbReference type="Pfam" id="PF05193">
    <property type="entry name" value="Peptidase_M16_C"/>
    <property type="match status" value="2"/>
</dbReference>
<feature type="domain" description="Peptidase M16 C-terminal" evidence="9">
    <location>
        <begin position="695"/>
        <end position="882"/>
    </location>
</feature>
<evidence type="ECO:0000313" key="10">
    <source>
        <dbReference type="EMBL" id="KAK9820030.1"/>
    </source>
</evidence>
<name>A0AAW1QF61_9CHLO</name>
<evidence type="ECO:0000256" key="2">
    <source>
        <dbReference type="ARBA" id="ARBA00022670"/>
    </source>
</evidence>
<keyword evidence="11" id="KW-1185">Reference proteome</keyword>
<keyword evidence="3" id="KW-0479">Metal-binding</keyword>
<dbReference type="Pfam" id="PF00675">
    <property type="entry name" value="Peptidase_M16"/>
    <property type="match status" value="1"/>
</dbReference>
<dbReference type="InterPro" id="IPR050626">
    <property type="entry name" value="Peptidase_M16"/>
</dbReference>
<evidence type="ECO:0000313" key="11">
    <source>
        <dbReference type="Proteomes" id="UP001489004"/>
    </source>
</evidence>
<evidence type="ECO:0000256" key="7">
    <source>
        <dbReference type="RuleBase" id="RU004447"/>
    </source>
</evidence>
<evidence type="ECO:0000259" key="8">
    <source>
        <dbReference type="Pfam" id="PF00675"/>
    </source>
</evidence>
<dbReference type="AlphaFoldDB" id="A0AAW1QF61"/>
<dbReference type="Proteomes" id="UP001489004">
    <property type="component" value="Unassembled WGS sequence"/>
</dbReference>
<dbReference type="PROSITE" id="PS00143">
    <property type="entry name" value="INSULINASE"/>
    <property type="match status" value="1"/>
</dbReference>
<sequence>MGSFKALPEVELSEPDMHVPLPLGPDSLKHGRLANGMSYYVRPCSRPKQRAAVALAVRVGSVVEEDHEQGIAHIVEHLAFNATEKYSNHDLVKFLESIGAEFGACQNAYTSADETVYELLVPVDDLSTLQETFSVLAQFATKIRCAPEDLQKERGAVLEEWRMGKDQRGRSQQSHWKLLLEGNKYADRLPIGQEQTIKTVPAAVVRGFYERWYRPENMAVIAVGDFADPDAVVDMLRQQLEPAQSRSLEPAQPIPSYPLVPHTQPRFQAEIDKETQQAVVHVCYLHPNPRCTTPAEFVEYLKEGMFQLAINNRFFKMARKPDPPFYGAQIAPEQLCSTISSYVVTASVQEGGALQAFEALMIELARVRLHGFSPREVQVACLTTLSDVESSYLERDQSYSQDLRDEYIRHFLHEEFVIGREFEARLSKTFLPKITAQELAALAEMLRSTCSCVVKVGSHKRSVSVDELKAVMAKVDAMEARGEIGPWQEDDVPTSILEHIPEPGQVVEERVWPEIGSKEILLANGMKVCYKVTDYLEDQVMLSGFAAGGLSEVDRAVFRSCSLATTLAQEMGLFGVKPELLMDILMGKRAEIKVQEGAYWRNFGGEQSPADLETAMQMIYKLFTHEVKPVPSELNTCLRYLREVVIAQIRNPLHFFNNRVRFINYDRCYYFEPFTLRDLDTIDPQVACSHFNDAFNNPAEFTLCLTGNVQEEELLRLVKVYLASIPATDHPPKRGPQQAKPLPFKFPDHVVREDVKVGMVMPRTQSLITFPVESLITFPVEVAGAGSASALEEATWLSFACQLLETKLMQVLRFRYGEVYTVQIAPFFGAEAPSRTGSVRGDVGISFSCDPATAHRLIEMALDELERLQAEGPTEDEVKTIITLEQRSFETQVHENSYWHEMMCSSYQSRTFQREQDLDAVYTKRITARKQVIAAMTPATMQAALCRLFPNPCRTLYTAITLLPQPPLHRRVRVALAALAPSTPRKAGAWLVGLAALSTAAYLGARWWQRSRSQSA</sequence>
<dbReference type="InterPro" id="IPR011249">
    <property type="entry name" value="Metalloenz_LuxS/M16"/>
</dbReference>
<feature type="domain" description="Peptidase M16 C-terminal" evidence="9">
    <location>
        <begin position="202"/>
        <end position="379"/>
    </location>
</feature>
<keyword evidence="6" id="KW-0482">Metalloprotease</keyword>
<keyword evidence="4" id="KW-0378">Hydrolase</keyword>
<dbReference type="SUPFAM" id="SSF63411">
    <property type="entry name" value="LuxS/MPP-like metallohydrolase"/>
    <property type="match status" value="3"/>
</dbReference>
<dbReference type="EMBL" id="JALJOR010000003">
    <property type="protein sequence ID" value="KAK9820030.1"/>
    <property type="molecule type" value="Genomic_DNA"/>
</dbReference>
<dbReference type="GO" id="GO:0004222">
    <property type="term" value="F:metalloendopeptidase activity"/>
    <property type="evidence" value="ECO:0007669"/>
    <property type="project" value="InterPro"/>
</dbReference>
<proteinExistence type="inferred from homology"/>
<dbReference type="InterPro" id="IPR007863">
    <property type="entry name" value="Peptidase_M16_C"/>
</dbReference>
<reference evidence="10 11" key="1">
    <citation type="journal article" date="2024" name="Nat. Commun.">
        <title>Phylogenomics reveals the evolutionary origins of lichenization in chlorophyte algae.</title>
        <authorList>
            <person name="Puginier C."/>
            <person name="Libourel C."/>
            <person name="Otte J."/>
            <person name="Skaloud P."/>
            <person name="Haon M."/>
            <person name="Grisel S."/>
            <person name="Petersen M."/>
            <person name="Berrin J.G."/>
            <person name="Delaux P.M."/>
            <person name="Dal Grande F."/>
            <person name="Keller J."/>
        </authorList>
    </citation>
    <scope>NUCLEOTIDE SEQUENCE [LARGE SCALE GENOMIC DNA]</scope>
    <source>
        <strain evidence="10 11">SAG 2043</strain>
    </source>
</reference>
<evidence type="ECO:0000256" key="1">
    <source>
        <dbReference type="ARBA" id="ARBA00007261"/>
    </source>
</evidence>
<evidence type="ECO:0000256" key="5">
    <source>
        <dbReference type="ARBA" id="ARBA00022833"/>
    </source>
</evidence>
<evidence type="ECO:0000259" key="9">
    <source>
        <dbReference type="Pfam" id="PF05193"/>
    </source>
</evidence>
<evidence type="ECO:0000256" key="3">
    <source>
        <dbReference type="ARBA" id="ARBA00022723"/>
    </source>
</evidence>
<dbReference type="PANTHER" id="PTHR43690:SF34">
    <property type="entry name" value="ZINC PROTEASE PQQL-LIKE"/>
    <property type="match status" value="1"/>
</dbReference>
<dbReference type="InterPro" id="IPR001431">
    <property type="entry name" value="Pept_M16_Zn_BS"/>
</dbReference>
<organism evidence="10 11">
    <name type="scientific">[Myrmecia] bisecta</name>
    <dbReference type="NCBI Taxonomy" id="41462"/>
    <lineage>
        <taxon>Eukaryota</taxon>
        <taxon>Viridiplantae</taxon>
        <taxon>Chlorophyta</taxon>
        <taxon>core chlorophytes</taxon>
        <taxon>Trebouxiophyceae</taxon>
        <taxon>Trebouxiales</taxon>
        <taxon>Trebouxiaceae</taxon>
        <taxon>Myrmecia</taxon>
    </lineage>
</organism>
<dbReference type="Gene3D" id="3.30.830.10">
    <property type="entry name" value="Metalloenzyme, LuxS/M16 peptidase-like"/>
    <property type="match status" value="4"/>
</dbReference>
<gene>
    <name evidence="10" type="ORF">WJX72_005269</name>
</gene>
<dbReference type="PANTHER" id="PTHR43690">
    <property type="entry name" value="NARDILYSIN"/>
    <property type="match status" value="1"/>
</dbReference>
<dbReference type="GO" id="GO:0006508">
    <property type="term" value="P:proteolysis"/>
    <property type="evidence" value="ECO:0007669"/>
    <property type="project" value="UniProtKB-KW"/>
</dbReference>
<evidence type="ECO:0000256" key="4">
    <source>
        <dbReference type="ARBA" id="ARBA00022801"/>
    </source>
</evidence>
<comment type="caution">
    <text evidence="10">The sequence shown here is derived from an EMBL/GenBank/DDBJ whole genome shotgun (WGS) entry which is preliminary data.</text>
</comment>
<comment type="similarity">
    <text evidence="1 7">Belongs to the peptidase M16 family.</text>
</comment>
<keyword evidence="2" id="KW-0645">Protease</keyword>